<dbReference type="SUPFAM" id="SSF53187">
    <property type="entry name" value="Zn-dependent exopeptidases"/>
    <property type="match status" value="1"/>
</dbReference>
<dbReference type="PANTHER" id="PTHR30404:SF0">
    <property type="entry name" value="N-ACETYLMURAMOYL-L-ALANINE AMIDASE AMIC"/>
    <property type="match status" value="1"/>
</dbReference>
<dbReference type="CDD" id="cd02696">
    <property type="entry name" value="MurNAc-LAA"/>
    <property type="match status" value="1"/>
</dbReference>
<evidence type="ECO:0000256" key="3">
    <source>
        <dbReference type="ARBA" id="ARBA00022801"/>
    </source>
</evidence>
<accession>A0A0P6WG42</accession>
<name>A0A0P6WG42_9HYPH</name>
<evidence type="ECO:0000259" key="6">
    <source>
        <dbReference type="SMART" id="SM00646"/>
    </source>
</evidence>
<dbReference type="EC" id="3.5.1.28" evidence="2"/>
<dbReference type="GO" id="GO:0030288">
    <property type="term" value="C:outer membrane-bounded periplasmic space"/>
    <property type="evidence" value="ECO:0007669"/>
    <property type="project" value="TreeGrafter"/>
</dbReference>
<keyword evidence="5" id="KW-0732">Signal</keyword>
<reference evidence="7 8" key="2">
    <citation type="submission" date="2015-10" db="EMBL/GenBank/DDBJ databases">
        <title>Draft Genome Sequence of Prosthecomicrobium hirschii ATCC 27832.</title>
        <authorList>
            <person name="Daniel J."/>
            <person name="Givan S.A."/>
            <person name="Brun Y.V."/>
            <person name="Brown P.J."/>
        </authorList>
    </citation>
    <scope>NUCLEOTIDE SEQUENCE [LARGE SCALE GENOMIC DNA]</scope>
    <source>
        <strain evidence="7 8">16</strain>
    </source>
</reference>
<feature type="chain" id="PRO_5006132384" description="N-acetylmuramoyl-L-alanine amidase" evidence="5">
    <location>
        <begin position="25"/>
        <end position="288"/>
    </location>
</feature>
<gene>
    <name evidence="7" type="ORF">ABB55_26870</name>
</gene>
<comment type="catalytic activity">
    <reaction evidence="1">
        <text>Hydrolyzes the link between N-acetylmuramoyl residues and L-amino acid residues in certain cell-wall glycopeptides.</text>
        <dbReference type="EC" id="3.5.1.28"/>
    </reaction>
</comment>
<evidence type="ECO:0000256" key="5">
    <source>
        <dbReference type="SAM" id="SignalP"/>
    </source>
</evidence>
<dbReference type="STRING" id="665126.ABB55_26870"/>
<dbReference type="InterPro" id="IPR050695">
    <property type="entry name" value="N-acetylmuramoyl_amidase_3"/>
</dbReference>
<sequence>MPLRHHLAARLGATLLAAAATAPAAALEAAAGPSGCRPADLVVVLDVGHTPEQSGSASATGRREYDLNLALAEAIAREAVAAGFTATQVMKTTGSGRPQLESRSRRAAEIGAGLFLSIHHDAVQDRYLKTWFANGATRRYSDLFAGHSLFVSELGARPAESFGFALRLGDRLQSIGMRPTRHHNEPIPGENRPFLDEARGIHRYDELIVLKTAAMPAVLFEAGVIVNRAEERRIVRPEFRRCVARAVAAALADWCPGDKPPEPLACRMPTPDGGALSEEPETGTGGTE</sequence>
<evidence type="ECO:0000256" key="2">
    <source>
        <dbReference type="ARBA" id="ARBA00011901"/>
    </source>
</evidence>
<evidence type="ECO:0000313" key="7">
    <source>
        <dbReference type="EMBL" id="KPL55411.1"/>
    </source>
</evidence>
<dbReference type="EMBL" id="LJYW01000001">
    <property type="protein sequence ID" value="KPL55411.1"/>
    <property type="molecule type" value="Genomic_DNA"/>
</dbReference>
<dbReference type="GO" id="GO:0008745">
    <property type="term" value="F:N-acetylmuramoyl-L-alanine amidase activity"/>
    <property type="evidence" value="ECO:0007669"/>
    <property type="project" value="UniProtKB-EC"/>
</dbReference>
<protein>
    <recommendedName>
        <fullName evidence="2">N-acetylmuramoyl-L-alanine amidase</fullName>
        <ecNumber evidence="2">3.5.1.28</ecNumber>
    </recommendedName>
</protein>
<dbReference type="RefSeq" id="WP_054361577.1">
    <property type="nucleotide sequence ID" value="NZ_LJYW01000001.1"/>
</dbReference>
<dbReference type="AlphaFoldDB" id="A0A0P6WG42"/>
<keyword evidence="8" id="KW-1185">Reference proteome</keyword>
<dbReference type="Pfam" id="PF01520">
    <property type="entry name" value="Amidase_3"/>
    <property type="match status" value="1"/>
</dbReference>
<comment type="caution">
    <text evidence="7">The sequence shown here is derived from an EMBL/GenBank/DDBJ whole genome shotgun (WGS) entry which is preliminary data.</text>
</comment>
<proteinExistence type="predicted"/>
<keyword evidence="3" id="KW-0378">Hydrolase</keyword>
<dbReference type="InterPro" id="IPR002508">
    <property type="entry name" value="MurNAc-LAA_cat"/>
</dbReference>
<feature type="region of interest" description="Disordered" evidence="4">
    <location>
        <begin position="259"/>
        <end position="288"/>
    </location>
</feature>
<evidence type="ECO:0000256" key="4">
    <source>
        <dbReference type="SAM" id="MobiDB-lite"/>
    </source>
</evidence>
<evidence type="ECO:0000256" key="1">
    <source>
        <dbReference type="ARBA" id="ARBA00001561"/>
    </source>
</evidence>
<feature type="domain" description="MurNAc-LAA" evidence="6">
    <location>
        <begin position="104"/>
        <end position="252"/>
    </location>
</feature>
<feature type="signal peptide" evidence="5">
    <location>
        <begin position="1"/>
        <end position="24"/>
    </location>
</feature>
<dbReference type="Proteomes" id="UP000048984">
    <property type="component" value="Unassembled WGS sequence"/>
</dbReference>
<dbReference type="PANTHER" id="PTHR30404">
    <property type="entry name" value="N-ACETYLMURAMOYL-L-ALANINE AMIDASE"/>
    <property type="match status" value="1"/>
</dbReference>
<reference evidence="7 8" key="1">
    <citation type="submission" date="2015-09" db="EMBL/GenBank/DDBJ databases">
        <authorList>
            <person name="Jackson K.R."/>
            <person name="Lunt B.L."/>
            <person name="Fisher J.N.B."/>
            <person name="Gardner A.V."/>
            <person name="Bailey M.E."/>
            <person name="Deus L.M."/>
            <person name="Earl A.S."/>
            <person name="Gibby P.D."/>
            <person name="Hartmann K.A."/>
            <person name="Liu J.E."/>
            <person name="Manci A.M."/>
            <person name="Nielsen D.A."/>
            <person name="Solomon M.B."/>
            <person name="Breakwell D.P."/>
            <person name="Burnett S.H."/>
            <person name="Grose J.H."/>
        </authorList>
    </citation>
    <scope>NUCLEOTIDE SEQUENCE [LARGE SCALE GENOMIC DNA]</scope>
    <source>
        <strain evidence="7 8">16</strain>
    </source>
</reference>
<organism evidence="7 8">
    <name type="scientific">Prosthecodimorpha hirschii</name>
    <dbReference type="NCBI Taxonomy" id="665126"/>
    <lineage>
        <taxon>Bacteria</taxon>
        <taxon>Pseudomonadati</taxon>
        <taxon>Pseudomonadota</taxon>
        <taxon>Alphaproteobacteria</taxon>
        <taxon>Hyphomicrobiales</taxon>
        <taxon>Ancalomicrobiaceae</taxon>
        <taxon>Prosthecodimorpha</taxon>
    </lineage>
</organism>
<dbReference type="SMART" id="SM00646">
    <property type="entry name" value="Ami_3"/>
    <property type="match status" value="1"/>
</dbReference>
<dbReference type="Gene3D" id="3.40.630.40">
    <property type="entry name" value="Zn-dependent exopeptidases"/>
    <property type="match status" value="1"/>
</dbReference>
<evidence type="ECO:0000313" key="8">
    <source>
        <dbReference type="Proteomes" id="UP000048984"/>
    </source>
</evidence>
<dbReference type="GO" id="GO:0009253">
    <property type="term" value="P:peptidoglycan catabolic process"/>
    <property type="evidence" value="ECO:0007669"/>
    <property type="project" value="InterPro"/>
</dbReference>